<evidence type="ECO:0000313" key="2">
    <source>
        <dbReference type="Proteomes" id="UP000789525"/>
    </source>
</evidence>
<sequence>VKCLPQSSIERTRNKYEEALKDINRYMKEIDTPGKFSAKTIAWLKQIANADKWEKKLKKRQRPSPFSEDTPEQYKKLVEQAWDHDFNSRPSIKKMKKQLKNIKNDENELRILNRNDSETSLSSAMSIDVPVVPNKKNNSADAPSPKSLNIYEAISLHNRGQYKEALPHFKSLAQNGNPEAAYYAGLYFYEGTYGIGKDEIRALLFLGRSAEGDYARGQYLYAHACLKGTYHSEEEESDFPVSNDDYMYYLQKAAENGSKEAQKD</sequence>
<organism evidence="1 2">
    <name type="scientific">Acaulospora colombiana</name>
    <dbReference type="NCBI Taxonomy" id="27376"/>
    <lineage>
        <taxon>Eukaryota</taxon>
        <taxon>Fungi</taxon>
        <taxon>Fungi incertae sedis</taxon>
        <taxon>Mucoromycota</taxon>
        <taxon>Glomeromycotina</taxon>
        <taxon>Glomeromycetes</taxon>
        <taxon>Diversisporales</taxon>
        <taxon>Acaulosporaceae</taxon>
        <taxon>Acaulospora</taxon>
    </lineage>
</organism>
<name>A0ACA9ND13_9GLOM</name>
<protein>
    <submittedName>
        <fullName evidence="1">3980_t:CDS:1</fullName>
    </submittedName>
</protein>
<accession>A0ACA9ND13</accession>
<proteinExistence type="predicted"/>
<comment type="caution">
    <text evidence="1">The sequence shown here is derived from an EMBL/GenBank/DDBJ whole genome shotgun (WGS) entry which is preliminary data.</text>
</comment>
<keyword evidence="2" id="KW-1185">Reference proteome</keyword>
<dbReference type="Proteomes" id="UP000789525">
    <property type="component" value="Unassembled WGS sequence"/>
</dbReference>
<gene>
    <name evidence="1" type="ORF">ACOLOM_LOCUS8135</name>
</gene>
<evidence type="ECO:0000313" key="1">
    <source>
        <dbReference type="EMBL" id="CAG8647336.1"/>
    </source>
</evidence>
<reference evidence="1" key="1">
    <citation type="submission" date="2021-06" db="EMBL/GenBank/DDBJ databases">
        <authorList>
            <person name="Kallberg Y."/>
            <person name="Tangrot J."/>
            <person name="Rosling A."/>
        </authorList>
    </citation>
    <scope>NUCLEOTIDE SEQUENCE</scope>
    <source>
        <strain evidence="1">CL356</strain>
    </source>
</reference>
<feature type="non-terminal residue" evidence="1">
    <location>
        <position position="1"/>
    </location>
</feature>
<feature type="non-terminal residue" evidence="1">
    <location>
        <position position="264"/>
    </location>
</feature>
<dbReference type="EMBL" id="CAJVPT010020336">
    <property type="protein sequence ID" value="CAG8647336.1"/>
    <property type="molecule type" value="Genomic_DNA"/>
</dbReference>